<evidence type="ECO:0000313" key="15">
    <source>
        <dbReference type="EMBL" id="TZG27225.1"/>
    </source>
</evidence>
<dbReference type="RefSeq" id="WP_149521443.1">
    <property type="nucleotide sequence ID" value="NZ_VTOU01000002.1"/>
</dbReference>
<feature type="signal peptide" evidence="12">
    <location>
        <begin position="1"/>
        <end position="32"/>
    </location>
</feature>
<dbReference type="GO" id="GO:0009279">
    <property type="term" value="C:cell outer membrane"/>
    <property type="evidence" value="ECO:0007669"/>
    <property type="project" value="UniProtKB-SubCell"/>
</dbReference>
<evidence type="ECO:0000259" key="14">
    <source>
        <dbReference type="Pfam" id="PF07715"/>
    </source>
</evidence>
<evidence type="ECO:0000256" key="6">
    <source>
        <dbReference type="ARBA" id="ARBA00023077"/>
    </source>
</evidence>
<evidence type="ECO:0000256" key="5">
    <source>
        <dbReference type="ARBA" id="ARBA00022692"/>
    </source>
</evidence>
<sequence length="720" mass="78301">MICKTTLAAMSRPASKGLACSLGLMLASAASAEGASSDIIVVGNVIDQTIGLSKVTTNIIDTPQAISRIGEDELERRGVNNLSDALRIVPGISLGAGETSWQGNNLVLRGFTTRNDTFLDGMRDYGYYFRDPFNSASLEVLKGPGSTLFGRGSTGGVIHQISKTATLDPVTTLDVALGTDDTRRVTADIDRAIGETIAVRVNAMTHRSEVADRDGALQKRWGIAPSIALGLGTPTRAYLSWLHQEEDNRPDYGIPWFNGRPAAVKRDNYYGFDSDYLDTNVDVITARIEHDVSDTIRLRNQFRASWAKRSFRTSEAVIPAGTPVTTPLTNITLTRNEFSGYSTDRFVQNQTDVTLKLGAAGFRHTIVAGVELGREMPRPTYIFHEGVITTNLANPPKQAFAQARQYVRLRARTRADTIGVYAFDTIEAGEHWMAVLGVRWDRFDADYRSAGFNAAGATVATTDINRVDKKASLRGSLIYKPGKSSSIYLSYANSFNPSAEGIESLISAGRSVGQANINADPEKGRIFELGTKWGMLDDRLLATASVFDVVKSNVRVPDPANPSVNANGGRQRVRGFEMEAVGAITERWTVRASYTYLDTETTRSDNPTAGGSPRIGKQLAIAPKHSAGLQTDYVLVPRFAIGGGVIYQSSRLGQNTNASLLSAPGYTVFEARARYNVTEQLSVQVNVYNLTDKLYYDQLHPFHVVPGAGRSALLTLSWKG</sequence>
<evidence type="ECO:0000256" key="12">
    <source>
        <dbReference type="SAM" id="SignalP"/>
    </source>
</evidence>
<dbReference type="Pfam" id="PF07715">
    <property type="entry name" value="Plug"/>
    <property type="match status" value="1"/>
</dbReference>
<keyword evidence="3 10" id="KW-0813">Transport</keyword>
<feature type="chain" id="PRO_5022778769" evidence="12">
    <location>
        <begin position="33"/>
        <end position="720"/>
    </location>
</feature>
<evidence type="ECO:0000259" key="13">
    <source>
        <dbReference type="Pfam" id="PF00593"/>
    </source>
</evidence>
<dbReference type="EMBL" id="VTOU01000002">
    <property type="protein sequence ID" value="TZG27225.1"/>
    <property type="molecule type" value="Genomic_DNA"/>
</dbReference>
<dbReference type="InterPro" id="IPR036942">
    <property type="entry name" value="Beta-barrel_TonB_sf"/>
</dbReference>
<dbReference type="PANTHER" id="PTHR32552">
    <property type="entry name" value="FERRICHROME IRON RECEPTOR-RELATED"/>
    <property type="match status" value="1"/>
</dbReference>
<evidence type="ECO:0000256" key="11">
    <source>
        <dbReference type="RuleBase" id="RU003357"/>
    </source>
</evidence>
<organism evidence="15 16">
    <name type="scientific">Sphingomonas montanisoli</name>
    <dbReference type="NCBI Taxonomy" id="2606412"/>
    <lineage>
        <taxon>Bacteria</taxon>
        <taxon>Pseudomonadati</taxon>
        <taxon>Pseudomonadota</taxon>
        <taxon>Alphaproteobacteria</taxon>
        <taxon>Sphingomonadales</taxon>
        <taxon>Sphingomonadaceae</taxon>
        <taxon>Sphingomonas</taxon>
    </lineage>
</organism>
<evidence type="ECO:0000313" key="16">
    <source>
        <dbReference type="Proteomes" id="UP000322077"/>
    </source>
</evidence>
<dbReference type="InterPro" id="IPR037066">
    <property type="entry name" value="Plug_dom_sf"/>
</dbReference>
<dbReference type="GO" id="GO:0038023">
    <property type="term" value="F:signaling receptor activity"/>
    <property type="evidence" value="ECO:0007669"/>
    <property type="project" value="InterPro"/>
</dbReference>
<dbReference type="Gene3D" id="2.170.130.10">
    <property type="entry name" value="TonB-dependent receptor, plug domain"/>
    <property type="match status" value="1"/>
</dbReference>
<proteinExistence type="inferred from homology"/>
<dbReference type="InterPro" id="IPR012910">
    <property type="entry name" value="Plug_dom"/>
</dbReference>
<dbReference type="PROSITE" id="PS52016">
    <property type="entry name" value="TONB_DEPENDENT_REC_3"/>
    <property type="match status" value="1"/>
</dbReference>
<dbReference type="InterPro" id="IPR010105">
    <property type="entry name" value="TonB_sidphr_rcpt"/>
</dbReference>
<evidence type="ECO:0000256" key="2">
    <source>
        <dbReference type="ARBA" id="ARBA00009810"/>
    </source>
</evidence>
<name>A0A5D9CAZ6_9SPHN</name>
<dbReference type="Proteomes" id="UP000322077">
    <property type="component" value="Unassembled WGS sequence"/>
</dbReference>
<comment type="caution">
    <text evidence="15">The sequence shown here is derived from an EMBL/GenBank/DDBJ whole genome shotgun (WGS) entry which is preliminary data.</text>
</comment>
<keyword evidence="4 10" id="KW-1134">Transmembrane beta strand</keyword>
<dbReference type="SUPFAM" id="SSF56935">
    <property type="entry name" value="Porins"/>
    <property type="match status" value="1"/>
</dbReference>
<evidence type="ECO:0000256" key="3">
    <source>
        <dbReference type="ARBA" id="ARBA00022448"/>
    </source>
</evidence>
<dbReference type="PANTHER" id="PTHR32552:SF83">
    <property type="entry name" value="BLR3904 PROTEIN"/>
    <property type="match status" value="1"/>
</dbReference>
<keyword evidence="7 10" id="KW-0472">Membrane</keyword>
<dbReference type="InterPro" id="IPR039426">
    <property type="entry name" value="TonB-dep_rcpt-like"/>
</dbReference>
<keyword evidence="12" id="KW-0732">Signal</keyword>
<dbReference type="AlphaFoldDB" id="A0A5D9CAZ6"/>
<keyword evidence="9 10" id="KW-0998">Cell outer membrane</keyword>
<reference evidence="15 16" key="1">
    <citation type="submission" date="2019-08" db="EMBL/GenBank/DDBJ databases">
        <authorList>
            <person name="Wang G."/>
            <person name="Xu Z."/>
        </authorList>
    </citation>
    <scope>NUCLEOTIDE SEQUENCE [LARGE SCALE GENOMIC DNA]</scope>
    <source>
        <strain evidence="15 16">ZX</strain>
    </source>
</reference>
<dbReference type="InterPro" id="IPR000531">
    <property type="entry name" value="Beta-barrel_TonB"/>
</dbReference>
<evidence type="ECO:0000256" key="7">
    <source>
        <dbReference type="ARBA" id="ARBA00023136"/>
    </source>
</evidence>
<dbReference type="CDD" id="cd01347">
    <property type="entry name" value="ligand_gated_channel"/>
    <property type="match status" value="1"/>
</dbReference>
<comment type="similarity">
    <text evidence="2 10 11">Belongs to the TonB-dependent receptor family.</text>
</comment>
<gene>
    <name evidence="15" type="ORF">FYJ91_06265</name>
</gene>
<keyword evidence="6 11" id="KW-0798">TonB box</keyword>
<comment type="subcellular location">
    <subcellularLocation>
        <location evidence="1 10">Cell outer membrane</location>
        <topology evidence="1 10">Multi-pass membrane protein</topology>
    </subcellularLocation>
</comment>
<dbReference type="GO" id="GO:0015344">
    <property type="term" value="F:siderophore uptake transmembrane transporter activity"/>
    <property type="evidence" value="ECO:0007669"/>
    <property type="project" value="TreeGrafter"/>
</dbReference>
<accession>A0A5D9CAZ6</accession>
<feature type="domain" description="TonB-dependent receptor-like beta-barrel" evidence="13">
    <location>
        <begin position="232"/>
        <end position="690"/>
    </location>
</feature>
<evidence type="ECO:0000256" key="9">
    <source>
        <dbReference type="ARBA" id="ARBA00023237"/>
    </source>
</evidence>
<dbReference type="NCBIfam" id="TIGR01783">
    <property type="entry name" value="TonB-siderophor"/>
    <property type="match status" value="1"/>
</dbReference>
<feature type="domain" description="TonB-dependent receptor plug" evidence="14">
    <location>
        <begin position="60"/>
        <end position="157"/>
    </location>
</feature>
<dbReference type="Pfam" id="PF00593">
    <property type="entry name" value="TonB_dep_Rec_b-barrel"/>
    <property type="match status" value="1"/>
</dbReference>
<dbReference type="Gene3D" id="2.40.170.20">
    <property type="entry name" value="TonB-dependent receptor, beta-barrel domain"/>
    <property type="match status" value="1"/>
</dbReference>
<evidence type="ECO:0000256" key="1">
    <source>
        <dbReference type="ARBA" id="ARBA00004571"/>
    </source>
</evidence>
<evidence type="ECO:0000256" key="10">
    <source>
        <dbReference type="PROSITE-ProRule" id="PRU01360"/>
    </source>
</evidence>
<keyword evidence="5 10" id="KW-0812">Transmembrane</keyword>
<protein>
    <submittedName>
        <fullName evidence="15">TonB-dependent siderophore receptor</fullName>
    </submittedName>
</protein>
<evidence type="ECO:0000256" key="8">
    <source>
        <dbReference type="ARBA" id="ARBA00023170"/>
    </source>
</evidence>
<keyword evidence="16" id="KW-1185">Reference proteome</keyword>
<evidence type="ECO:0000256" key="4">
    <source>
        <dbReference type="ARBA" id="ARBA00022452"/>
    </source>
</evidence>
<dbReference type="GO" id="GO:0015891">
    <property type="term" value="P:siderophore transport"/>
    <property type="evidence" value="ECO:0007669"/>
    <property type="project" value="InterPro"/>
</dbReference>
<keyword evidence="8 15" id="KW-0675">Receptor</keyword>